<sequence length="334" mass="36497">MRILLSILLILVFVPSWTGEPRIPRFGPKAQMTLRPLGIAPGLRSGRLTYLNGWELHSNDPAFGGFGAIAVAGDRFTLLSDGGALVRFTLGGDGIARGVRFGALPNGPGSGWRKEHRDSESLAIDPATGTAWAGFEPSEGLPGSIWRYADGFDRALGHVEPEAMRGWPVNAGAETLVRLRSGQFVSLSERATERRKKPLRAILFDRDPVRPDARAFGFFYRPPVPRSFPTDAAQLPDGNLVVLNRSASLKRWFRGNVAIVRRSDIRPGAIVAGTLVGRIAPPLPQDNYEGVAVTRERGDTILWIVSDDNESILQRSLLLKFRLEPPAPRRGTAP</sequence>
<dbReference type="Proteomes" id="UP000788153">
    <property type="component" value="Unassembled WGS sequence"/>
</dbReference>
<feature type="domain" description="Phytase-like" evidence="1">
    <location>
        <begin position="62"/>
        <end position="309"/>
    </location>
</feature>
<dbReference type="InterPro" id="IPR027372">
    <property type="entry name" value="Phytase-like_dom"/>
</dbReference>
<comment type="caution">
    <text evidence="2">The sequence shown here is derived from an EMBL/GenBank/DDBJ whole genome shotgun (WGS) entry which is preliminary data.</text>
</comment>
<gene>
    <name evidence="2" type="ORF">FHT01_000790</name>
</gene>
<name>A0ABX0TYE2_9SPHN</name>
<reference evidence="2 3" key="1">
    <citation type="submission" date="2020-03" db="EMBL/GenBank/DDBJ databases">
        <title>Genomic Encyclopedia of Type Strains, Phase IV (KMG-IV): sequencing the most valuable type-strain genomes for metagenomic binning, comparative biology and taxonomic classification.</title>
        <authorList>
            <person name="Goeker M."/>
        </authorList>
    </citation>
    <scope>NUCLEOTIDE SEQUENCE [LARGE SCALE GENOMIC DNA]</scope>
    <source>
        <strain evidence="2 3">DSM 22753</strain>
    </source>
</reference>
<dbReference type="RefSeq" id="WP_140048394.1">
    <property type="nucleotide sequence ID" value="NZ_BAAAEV010000001.1"/>
</dbReference>
<accession>A0ABX0TYE2</accession>
<evidence type="ECO:0000259" key="1">
    <source>
        <dbReference type="Pfam" id="PF13449"/>
    </source>
</evidence>
<proteinExistence type="predicted"/>
<evidence type="ECO:0000313" key="3">
    <source>
        <dbReference type="Proteomes" id="UP000788153"/>
    </source>
</evidence>
<protein>
    <recommendedName>
        <fullName evidence="1">Phytase-like domain-containing protein</fullName>
    </recommendedName>
</protein>
<dbReference type="InterPro" id="IPR014567">
    <property type="entry name" value="UCP031900"/>
</dbReference>
<dbReference type="EMBL" id="JAASQP010000001">
    <property type="protein sequence ID" value="NIJ23248.1"/>
    <property type="molecule type" value="Genomic_DNA"/>
</dbReference>
<dbReference type="Pfam" id="PF13449">
    <property type="entry name" value="Phytase-like"/>
    <property type="match status" value="1"/>
</dbReference>
<evidence type="ECO:0000313" key="2">
    <source>
        <dbReference type="EMBL" id="NIJ23248.1"/>
    </source>
</evidence>
<keyword evidence="3" id="KW-1185">Reference proteome</keyword>
<organism evidence="2 3">
    <name type="scientific">Sphingomonas japonica</name>
    <dbReference type="NCBI Taxonomy" id="511662"/>
    <lineage>
        <taxon>Bacteria</taxon>
        <taxon>Pseudomonadati</taxon>
        <taxon>Pseudomonadota</taxon>
        <taxon>Alphaproteobacteria</taxon>
        <taxon>Sphingomonadales</taxon>
        <taxon>Sphingomonadaceae</taxon>
        <taxon>Sphingomonas</taxon>
    </lineage>
</organism>
<dbReference type="PIRSF" id="PIRSF031900">
    <property type="entry name" value="UCP031900"/>
    <property type="match status" value="1"/>
</dbReference>